<dbReference type="Proteomes" id="UP000190188">
    <property type="component" value="Unassembled WGS sequence"/>
</dbReference>
<evidence type="ECO:0000259" key="4">
    <source>
        <dbReference type="Pfam" id="PF26079"/>
    </source>
</evidence>
<dbReference type="EMBL" id="MSZX01000005">
    <property type="protein sequence ID" value="OPA77522.1"/>
    <property type="molecule type" value="Genomic_DNA"/>
</dbReference>
<gene>
    <name evidence="5" type="ORF">BVG16_13810</name>
</gene>
<dbReference type="InterPro" id="IPR006949">
    <property type="entry name" value="Barrel_Baseplate_J-like"/>
</dbReference>
<organism evidence="5 6">
    <name type="scientific">Paenibacillus selenitireducens</name>
    <dbReference type="NCBI Taxonomy" id="1324314"/>
    <lineage>
        <taxon>Bacteria</taxon>
        <taxon>Bacillati</taxon>
        <taxon>Bacillota</taxon>
        <taxon>Bacilli</taxon>
        <taxon>Bacillales</taxon>
        <taxon>Paenibacillaceae</taxon>
        <taxon>Paenibacillus</taxon>
    </lineage>
</organism>
<dbReference type="InterPro" id="IPR058531">
    <property type="entry name" value="Baseplate_J_M"/>
</dbReference>
<evidence type="ECO:0000259" key="3">
    <source>
        <dbReference type="Pfam" id="PF26078"/>
    </source>
</evidence>
<proteinExistence type="inferred from homology"/>
<dbReference type="AlphaFoldDB" id="A0A1T2XCM5"/>
<feature type="domain" description="Baseplate protein J-like barrel" evidence="2">
    <location>
        <begin position="95"/>
        <end position="175"/>
    </location>
</feature>
<comment type="similarity">
    <text evidence="1">Belongs to the Mu gp47/PBSX XkdT family.</text>
</comment>
<comment type="caution">
    <text evidence="5">The sequence shown here is derived from an EMBL/GenBank/DDBJ whole genome shotgun (WGS) entry which is preliminary data.</text>
</comment>
<dbReference type="Pfam" id="PF26079">
    <property type="entry name" value="Baseplate_J_C"/>
    <property type="match status" value="1"/>
</dbReference>
<feature type="domain" description="Baseplate J-like central" evidence="3">
    <location>
        <begin position="197"/>
        <end position="274"/>
    </location>
</feature>
<evidence type="ECO:0000259" key="2">
    <source>
        <dbReference type="Pfam" id="PF04865"/>
    </source>
</evidence>
<dbReference type="PANTHER" id="PTHR37829:SF3">
    <property type="entry name" value="PROTEIN JAYE-RELATED"/>
    <property type="match status" value="1"/>
</dbReference>
<name>A0A1T2XCM5_9BACL</name>
<dbReference type="InterPro" id="IPR058530">
    <property type="entry name" value="Baseplate_J-like_C"/>
</dbReference>
<reference evidence="5 6" key="1">
    <citation type="submission" date="2017-01" db="EMBL/GenBank/DDBJ databases">
        <title>Genome analysis of Paenibacillus selenitrireducens ES3-24.</title>
        <authorList>
            <person name="Xu D."/>
            <person name="Yao R."/>
            <person name="Zheng S."/>
        </authorList>
    </citation>
    <scope>NUCLEOTIDE SEQUENCE [LARGE SCALE GENOMIC DNA]</scope>
    <source>
        <strain evidence="5 6">ES3-24</strain>
    </source>
</reference>
<evidence type="ECO:0000256" key="1">
    <source>
        <dbReference type="ARBA" id="ARBA00038087"/>
    </source>
</evidence>
<dbReference type="RefSeq" id="WP_078499263.1">
    <property type="nucleotide sequence ID" value="NZ_MSZX01000005.1"/>
</dbReference>
<sequence>MLDDKGFKRKRFADLLDEMEAKAKEAFGVTVNTAERSPLGIILRIFAWFLGKLWALTEDVYHSAFINTARGVSMDRLSANMGVVRFPERFSSGPIEITGTPGYLVVSGFVCGTKSNVLFSTTHDVVIGENGQASVEVQAVLAGSGGNVPPGTITEVINPDPNISSIRNIISIEGGRERETDNEFRERYLVEIQNPGTSGNKADYIQWARDVLGVGGAKVFPLWNGGGTVKVVIINDQKKPASQTLVNQVQVYIDPVSGEGEGKAPIGASVTVVSAIGKSIHITANVTLAPGYTIQGVYDAFQIATIAHMKEIAFKDSYISYAKMGVLLLNTPGVIDYTVLTINGGTSNIPLAPEEVPILGTVNLGVH</sequence>
<dbReference type="Pfam" id="PF26078">
    <property type="entry name" value="Baseplate_J_M"/>
    <property type="match status" value="1"/>
</dbReference>
<evidence type="ECO:0000313" key="5">
    <source>
        <dbReference type="EMBL" id="OPA77522.1"/>
    </source>
</evidence>
<evidence type="ECO:0000313" key="6">
    <source>
        <dbReference type="Proteomes" id="UP000190188"/>
    </source>
</evidence>
<feature type="domain" description="Baseplate J-like C-terminal" evidence="4">
    <location>
        <begin position="280"/>
        <end position="364"/>
    </location>
</feature>
<dbReference type="Pfam" id="PF04865">
    <property type="entry name" value="Baseplate_J"/>
    <property type="match status" value="1"/>
</dbReference>
<dbReference type="PANTHER" id="PTHR37829">
    <property type="entry name" value="PHAGE-LIKE ELEMENT PBSX PROTEIN XKDT"/>
    <property type="match status" value="1"/>
</dbReference>
<accession>A0A1T2XCM5</accession>
<dbReference type="InterPro" id="IPR052399">
    <property type="entry name" value="Phage_Baseplate_Assmbl_Protein"/>
</dbReference>
<dbReference type="STRING" id="1324314.BVG16_13810"/>
<protein>
    <submittedName>
        <fullName evidence="5">Uncharacterized protein</fullName>
    </submittedName>
</protein>
<keyword evidence="6" id="KW-1185">Reference proteome</keyword>
<dbReference type="OrthoDB" id="2554267at2"/>